<organism evidence="1 2">
    <name type="scientific">Staphylococcus hyicus</name>
    <dbReference type="NCBI Taxonomy" id="1284"/>
    <lineage>
        <taxon>Bacteria</taxon>
        <taxon>Bacillati</taxon>
        <taxon>Bacillota</taxon>
        <taxon>Bacilli</taxon>
        <taxon>Bacillales</taxon>
        <taxon>Staphylococcaceae</taxon>
        <taxon>Staphylococcus</taxon>
    </lineage>
</organism>
<proteinExistence type="predicted"/>
<gene>
    <name evidence="1" type="primary">yidC</name>
    <name evidence="1" type="ORF">QUC96_006455</name>
</gene>
<name>A0ACD5FJJ7_STAHY</name>
<accession>A0ACD5FJJ7</accession>
<evidence type="ECO:0000313" key="2">
    <source>
        <dbReference type="Proteomes" id="UP001234913"/>
    </source>
</evidence>
<dbReference type="EMBL" id="CP171742">
    <property type="protein sequence ID" value="XKR68138.1"/>
    <property type="molecule type" value="Genomic_DNA"/>
</dbReference>
<evidence type="ECO:0000313" key="1">
    <source>
        <dbReference type="EMBL" id="XKR68138.1"/>
    </source>
</evidence>
<dbReference type="Proteomes" id="UP001234913">
    <property type="component" value="Chromosome"/>
</dbReference>
<protein>
    <submittedName>
        <fullName evidence="1">Membrane protein insertase YidC</fullName>
    </submittedName>
</protein>
<sequence length="268" mass="30718">MNHLKKKCFLIGLGLIFLSGCENTSTPQSHNVFYLFSKPMTHLLDFLASIFNYNYGVAIIVIVLILRLVMLPFMLAQSKNSELMRKKMTILEPKISVLKKKLHHAQSQEEKHKLNHEIIDIYRTNEINPARTILGCLPLLIQMPILFALYVSLKWPINEGLISNSNFLWFNLSHPDLIITIIAGLLYFIQPLASSKTLPKEQRFLSYIMAVTSPIFIIYISLTSPSALGLYWTVNAGFLIIQIVLTHRYYLKNSTNESLDINKTIHKV</sequence>
<keyword evidence="2" id="KW-1185">Reference proteome</keyword>
<reference evidence="1" key="1">
    <citation type="submission" date="2024-09" db="EMBL/GenBank/DDBJ databases">
        <authorList>
            <person name="Gagne-Thivierge C."/>
        </authorList>
    </citation>
    <scope>NUCLEOTIDE SEQUENCE</scope>
    <source>
        <strain evidence="1">SC310</strain>
    </source>
</reference>